<dbReference type="SUPFAM" id="SSF54427">
    <property type="entry name" value="NTF2-like"/>
    <property type="match status" value="1"/>
</dbReference>
<dbReference type="CDD" id="cd00531">
    <property type="entry name" value="NTF2_like"/>
    <property type="match status" value="1"/>
</dbReference>
<protein>
    <submittedName>
        <fullName evidence="2">DUF4440 domain-containing protein</fullName>
    </submittedName>
</protein>
<proteinExistence type="predicted"/>
<name>A0A4R5C981_9ACTN</name>
<dbReference type="OrthoDB" id="9812295at2"/>
<evidence type="ECO:0000313" key="3">
    <source>
        <dbReference type="Proteomes" id="UP000294739"/>
    </source>
</evidence>
<dbReference type="Pfam" id="PF13474">
    <property type="entry name" value="SnoaL_3"/>
    <property type="match status" value="1"/>
</dbReference>
<keyword evidence="3" id="KW-1185">Reference proteome</keyword>
<dbReference type="Gene3D" id="3.10.450.50">
    <property type="match status" value="1"/>
</dbReference>
<evidence type="ECO:0000259" key="1">
    <source>
        <dbReference type="Pfam" id="PF13474"/>
    </source>
</evidence>
<sequence length="144" mass="15895">MTETQTEISELLDQRSQAIRSKDLDRLMSFYSDDIVYFDLVPPLLYAGSEALRGRFADWFGRWRSGIGQEVSGVHVAAGGDVAAVHMLIRTSGTLVDGREVGYWVRATDTLRRSADGWSITHEHVSLPVEFPGGTAVMDLLPPA</sequence>
<dbReference type="InterPro" id="IPR032710">
    <property type="entry name" value="NTF2-like_dom_sf"/>
</dbReference>
<dbReference type="InterPro" id="IPR037401">
    <property type="entry name" value="SnoaL-like"/>
</dbReference>
<dbReference type="Proteomes" id="UP000294739">
    <property type="component" value="Unassembled WGS sequence"/>
</dbReference>
<feature type="domain" description="SnoaL-like" evidence="1">
    <location>
        <begin position="8"/>
        <end position="129"/>
    </location>
</feature>
<comment type="caution">
    <text evidence="2">The sequence shown here is derived from an EMBL/GenBank/DDBJ whole genome shotgun (WGS) entry which is preliminary data.</text>
</comment>
<reference evidence="2 3" key="1">
    <citation type="submission" date="2019-03" db="EMBL/GenBank/DDBJ databases">
        <title>Draft genome sequences of novel Actinobacteria.</title>
        <authorList>
            <person name="Sahin N."/>
            <person name="Ay H."/>
            <person name="Saygin H."/>
        </authorList>
    </citation>
    <scope>NUCLEOTIDE SEQUENCE [LARGE SCALE GENOMIC DNA]</scope>
    <source>
        <strain evidence="2 3">5K138</strain>
    </source>
</reference>
<evidence type="ECO:0000313" key="2">
    <source>
        <dbReference type="EMBL" id="TDD96368.1"/>
    </source>
</evidence>
<dbReference type="RefSeq" id="WP_131901779.1">
    <property type="nucleotide sequence ID" value="NZ_SMKZ01000083.1"/>
</dbReference>
<accession>A0A4R5C981</accession>
<dbReference type="AlphaFoldDB" id="A0A4R5C981"/>
<dbReference type="EMBL" id="SMKZ01000083">
    <property type="protein sequence ID" value="TDD96368.1"/>
    <property type="molecule type" value="Genomic_DNA"/>
</dbReference>
<dbReference type="InParanoid" id="A0A4R5C981"/>
<organism evidence="2 3">
    <name type="scientific">Jiangella asiatica</name>
    <dbReference type="NCBI Taxonomy" id="2530372"/>
    <lineage>
        <taxon>Bacteria</taxon>
        <taxon>Bacillati</taxon>
        <taxon>Actinomycetota</taxon>
        <taxon>Actinomycetes</taxon>
        <taxon>Jiangellales</taxon>
        <taxon>Jiangellaceae</taxon>
        <taxon>Jiangella</taxon>
    </lineage>
</organism>
<gene>
    <name evidence="2" type="ORF">E1269_30505</name>
</gene>